<feature type="transmembrane region" description="Helical" evidence="1">
    <location>
        <begin position="38"/>
        <end position="58"/>
    </location>
</feature>
<keyword evidence="3" id="KW-1185">Reference proteome</keyword>
<evidence type="ECO:0000313" key="3">
    <source>
        <dbReference type="Proteomes" id="UP000886653"/>
    </source>
</evidence>
<dbReference type="EMBL" id="MU167218">
    <property type="protein sequence ID" value="KAG0150529.1"/>
    <property type="molecule type" value="Genomic_DNA"/>
</dbReference>
<reference evidence="2" key="1">
    <citation type="submission" date="2013-11" db="EMBL/GenBank/DDBJ databases">
        <title>Genome sequence of the fusiform rust pathogen reveals effectors for host alternation and coevolution with pine.</title>
        <authorList>
            <consortium name="DOE Joint Genome Institute"/>
            <person name="Smith K."/>
            <person name="Pendleton A."/>
            <person name="Kubisiak T."/>
            <person name="Anderson C."/>
            <person name="Salamov A."/>
            <person name="Aerts A."/>
            <person name="Riley R."/>
            <person name="Clum A."/>
            <person name="Lindquist E."/>
            <person name="Ence D."/>
            <person name="Campbell M."/>
            <person name="Kronenberg Z."/>
            <person name="Feau N."/>
            <person name="Dhillon B."/>
            <person name="Hamelin R."/>
            <person name="Burleigh J."/>
            <person name="Smith J."/>
            <person name="Yandell M."/>
            <person name="Nelson C."/>
            <person name="Grigoriev I."/>
            <person name="Davis J."/>
        </authorList>
    </citation>
    <scope>NUCLEOTIDE SEQUENCE</scope>
    <source>
        <strain evidence="2">G11</strain>
    </source>
</reference>
<evidence type="ECO:0000256" key="1">
    <source>
        <dbReference type="SAM" id="Phobius"/>
    </source>
</evidence>
<sequence length="59" mass="6299">MPIPTTTSTTATALNTAKASLALDDQSPDKVTPAIKTVSMTFTICKLMILVGFVMRVVR</sequence>
<keyword evidence="1" id="KW-0472">Membrane</keyword>
<dbReference type="Proteomes" id="UP000886653">
    <property type="component" value="Unassembled WGS sequence"/>
</dbReference>
<keyword evidence="1" id="KW-0812">Transmembrane</keyword>
<gene>
    <name evidence="2" type="ORF">CROQUDRAFT_87700</name>
</gene>
<name>A0A9P6NUN7_9BASI</name>
<proteinExistence type="predicted"/>
<comment type="caution">
    <text evidence="2">The sequence shown here is derived from an EMBL/GenBank/DDBJ whole genome shotgun (WGS) entry which is preliminary data.</text>
</comment>
<dbReference type="AlphaFoldDB" id="A0A9P6NUN7"/>
<protein>
    <submittedName>
        <fullName evidence="2">Uncharacterized protein</fullName>
    </submittedName>
</protein>
<keyword evidence="1" id="KW-1133">Transmembrane helix</keyword>
<organism evidence="2 3">
    <name type="scientific">Cronartium quercuum f. sp. fusiforme G11</name>
    <dbReference type="NCBI Taxonomy" id="708437"/>
    <lineage>
        <taxon>Eukaryota</taxon>
        <taxon>Fungi</taxon>
        <taxon>Dikarya</taxon>
        <taxon>Basidiomycota</taxon>
        <taxon>Pucciniomycotina</taxon>
        <taxon>Pucciniomycetes</taxon>
        <taxon>Pucciniales</taxon>
        <taxon>Coleosporiaceae</taxon>
        <taxon>Cronartium</taxon>
    </lineage>
</organism>
<evidence type="ECO:0000313" key="2">
    <source>
        <dbReference type="EMBL" id="KAG0150529.1"/>
    </source>
</evidence>
<accession>A0A9P6NUN7</accession>